<dbReference type="PRINTS" id="PR00412">
    <property type="entry name" value="EPOXHYDRLASE"/>
</dbReference>
<organism evidence="6 7">
    <name type="scientific">Kribbella italica</name>
    <dbReference type="NCBI Taxonomy" id="1540520"/>
    <lineage>
        <taxon>Bacteria</taxon>
        <taxon>Bacillati</taxon>
        <taxon>Actinomycetota</taxon>
        <taxon>Actinomycetes</taxon>
        <taxon>Propionibacteriales</taxon>
        <taxon>Kribbellaceae</taxon>
        <taxon>Kribbella</taxon>
    </lineage>
</organism>
<dbReference type="Pfam" id="PF06441">
    <property type="entry name" value="EHN"/>
    <property type="match status" value="1"/>
</dbReference>
<evidence type="ECO:0000256" key="4">
    <source>
        <dbReference type="PIRSR" id="PIRSR001112-1"/>
    </source>
</evidence>
<dbReference type="EMBL" id="JACHMY010000001">
    <property type="protein sequence ID" value="MBB5839100.1"/>
    <property type="molecule type" value="Genomic_DNA"/>
</dbReference>
<evidence type="ECO:0000256" key="1">
    <source>
        <dbReference type="ARBA" id="ARBA00010088"/>
    </source>
</evidence>
<evidence type="ECO:0000259" key="5">
    <source>
        <dbReference type="Pfam" id="PF06441"/>
    </source>
</evidence>
<keyword evidence="2" id="KW-0058">Aromatic hydrocarbons catabolism</keyword>
<dbReference type="Proteomes" id="UP000549971">
    <property type="component" value="Unassembled WGS sequence"/>
</dbReference>
<sequence>MIDTFRIAVPQSELDDLRCRLARTRWPRELPAADDWSRGVPVSYLRQVVGHWLDEYDWRTWEARLNAFPQFTTTIEGQPIHFLHVRSPEPNALPLILTHGWPGSVAEFLDVIGPLTDPQAHGGDPADAFHVVAPSVPGHGFSVPLEDLGWDHLRIAHAWATLMDRLDYDRYVAQGGDTGSVVSPLLGQVAPDHVIGVHLNGGLAHPSTDPGYRPGDFDDLSPTDQAKLTFADHVRATGTAYAELQGTKPQTLAFALSDSPVGQLAWILEKFHDWSDPARPLPDFALDHILTDVCLYWFTNTSATSATLYGEPTSPLTKPGVPTGVAVFPTDPAMRHILARTHHLTHWTEHPHGGHFAALEVPEVLVEDLRDFCRPLRAH</sequence>
<accession>A0A7W9MX83</accession>
<name>A0A7W9MX83_9ACTN</name>
<dbReference type="GO" id="GO:0004301">
    <property type="term" value="F:epoxide hydrolase activity"/>
    <property type="evidence" value="ECO:0007669"/>
    <property type="project" value="TreeGrafter"/>
</dbReference>
<reference evidence="6 7" key="1">
    <citation type="submission" date="2020-08" db="EMBL/GenBank/DDBJ databases">
        <title>Sequencing the genomes of 1000 actinobacteria strains.</title>
        <authorList>
            <person name="Klenk H.-P."/>
        </authorList>
    </citation>
    <scope>NUCLEOTIDE SEQUENCE [LARGE SCALE GENOMIC DNA]</scope>
    <source>
        <strain evidence="6 7">DSM 28967</strain>
    </source>
</reference>
<feature type="active site" description="Proton donor" evidence="4">
    <location>
        <position position="309"/>
    </location>
</feature>
<dbReference type="PIRSF" id="PIRSF001112">
    <property type="entry name" value="Epoxide_hydrolase"/>
    <property type="match status" value="1"/>
</dbReference>
<dbReference type="PANTHER" id="PTHR21661:SF35">
    <property type="entry name" value="EPOXIDE HYDROLASE"/>
    <property type="match status" value="1"/>
</dbReference>
<gene>
    <name evidence="6" type="ORF">HDA39_005834</name>
</gene>
<dbReference type="Gene3D" id="3.40.50.1820">
    <property type="entry name" value="alpha/beta hydrolase"/>
    <property type="match status" value="1"/>
</dbReference>
<proteinExistence type="inferred from homology"/>
<evidence type="ECO:0000256" key="2">
    <source>
        <dbReference type="ARBA" id="ARBA00022797"/>
    </source>
</evidence>
<comment type="caution">
    <text evidence="6">The sequence shown here is derived from an EMBL/GenBank/DDBJ whole genome shotgun (WGS) entry which is preliminary data.</text>
</comment>
<dbReference type="RefSeq" id="WP_184800504.1">
    <property type="nucleotide sequence ID" value="NZ_JACHMY010000001.1"/>
</dbReference>
<feature type="active site" description="Proton acceptor" evidence="4">
    <location>
        <position position="355"/>
    </location>
</feature>
<keyword evidence="3" id="KW-0378">Hydrolase</keyword>
<evidence type="ECO:0000313" key="6">
    <source>
        <dbReference type="EMBL" id="MBB5839100.1"/>
    </source>
</evidence>
<feature type="active site" description="Nucleophile" evidence="4">
    <location>
        <position position="177"/>
    </location>
</feature>
<evidence type="ECO:0000256" key="3">
    <source>
        <dbReference type="ARBA" id="ARBA00022801"/>
    </source>
</evidence>
<feature type="domain" description="Epoxide hydrolase N-terminal" evidence="5">
    <location>
        <begin position="3"/>
        <end position="108"/>
    </location>
</feature>
<dbReference type="InterPro" id="IPR016292">
    <property type="entry name" value="Epoxide_hydrolase"/>
</dbReference>
<evidence type="ECO:0000313" key="7">
    <source>
        <dbReference type="Proteomes" id="UP000549971"/>
    </source>
</evidence>
<dbReference type="InterPro" id="IPR010497">
    <property type="entry name" value="Epoxide_hydro_N"/>
</dbReference>
<keyword evidence="7" id="KW-1185">Reference proteome</keyword>
<protein>
    <submittedName>
        <fullName evidence="6">Pimeloyl-ACP methyl ester carboxylesterase</fullName>
    </submittedName>
</protein>
<dbReference type="AlphaFoldDB" id="A0A7W9MX83"/>
<dbReference type="SUPFAM" id="SSF53474">
    <property type="entry name" value="alpha/beta-Hydrolases"/>
    <property type="match status" value="1"/>
</dbReference>
<dbReference type="InterPro" id="IPR000639">
    <property type="entry name" value="Epox_hydrolase-like"/>
</dbReference>
<dbReference type="PANTHER" id="PTHR21661">
    <property type="entry name" value="EPOXIDE HYDROLASE 1-RELATED"/>
    <property type="match status" value="1"/>
</dbReference>
<comment type="similarity">
    <text evidence="1">Belongs to the peptidase S33 family.</text>
</comment>
<dbReference type="GO" id="GO:0097176">
    <property type="term" value="P:epoxide metabolic process"/>
    <property type="evidence" value="ECO:0007669"/>
    <property type="project" value="TreeGrafter"/>
</dbReference>
<dbReference type="InterPro" id="IPR029058">
    <property type="entry name" value="AB_hydrolase_fold"/>
</dbReference>